<dbReference type="Proteomes" id="UP000482487">
    <property type="component" value="Unassembled WGS sequence"/>
</dbReference>
<dbReference type="EMBL" id="WVUD01000031">
    <property type="protein sequence ID" value="MYL84401.1"/>
    <property type="molecule type" value="Genomic_DNA"/>
</dbReference>
<reference evidence="1 2" key="1">
    <citation type="submission" date="2020-01" db="EMBL/GenBank/DDBJ databases">
        <title>Genome sequence of Desulfovibrio aerotolerans DSM 16695(T).</title>
        <authorList>
            <person name="Karnachuk O."/>
            <person name="Avakyan M."/>
            <person name="Mardanov A."/>
            <person name="Kadnikov V."/>
            <person name="Ravin N."/>
        </authorList>
    </citation>
    <scope>NUCLEOTIDE SEQUENCE [LARGE SCALE GENOMIC DNA]</scope>
    <source>
        <strain evidence="1 2">DSM 16695</strain>
    </source>
</reference>
<accession>A0A7C9IM68</accession>
<dbReference type="OrthoDB" id="5453789at2"/>
<gene>
    <name evidence="1" type="ORF">GTA51_14830</name>
</gene>
<dbReference type="RefSeq" id="WP_160962396.1">
    <property type="nucleotide sequence ID" value="NZ_WVUD01000031.1"/>
</dbReference>
<evidence type="ECO:0000313" key="1">
    <source>
        <dbReference type="EMBL" id="MYL84401.1"/>
    </source>
</evidence>
<organism evidence="1 2">
    <name type="scientific">Solidesulfovibrio aerotolerans</name>
    <dbReference type="NCBI Taxonomy" id="295255"/>
    <lineage>
        <taxon>Bacteria</taxon>
        <taxon>Pseudomonadati</taxon>
        <taxon>Thermodesulfobacteriota</taxon>
        <taxon>Desulfovibrionia</taxon>
        <taxon>Desulfovibrionales</taxon>
        <taxon>Desulfovibrionaceae</taxon>
        <taxon>Solidesulfovibrio</taxon>
    </lineage>
</organism>
<keyword evidence="2" id="KW-1185">Reference proteome</keyword>
<dbReference type="AlphaFoldDB" id="A0A7C9IM68"/>
<proteinExistence type="predicted"/>
<comment type="caution">
    <text evidence="1">The sequence shown here is derived from an EMBL/GenBank/DDBJ whole genome shotgun (WGS) entry which is preliminary data.</text>
</comment>
<protein>
    <submittedName>
        <fullName evidence="1">Uncharacterized protein</fullName>
    </submittedName>
</protein>
<name>A0A7C9IM68_9BACT</name>
<sequence>MTEGVIDLIRQLRDLKAHEKLAGFSGFALDLGDGGPAKDGVLKIAEFVRPDHSGYITLTFQTDPDPEPARREALGAVFDRFARFAQAADAATGQARFGQGFEYLMVVSGGLSDGDTWYVVEFDIYYKQLAGRLQALVEGSVLPGLSGVMPVTFEPVNWWEGAA</sequence>
<evidence type="ECO:0000313" key="2">
    <source>
        <dbReference type="Proteomes" id="UP000482487"/>
    </source>
</evidence>